<dbReference type="PaxDb" id="584708-Apau_0419"/>
<gene>
    <name evidence="1" type="ORF">Apau_0419</name>
</gene>
<sequence length="146" mass="15882">MDGALDPGRSKMGFALGERELVFSAVLPADRDDLLTEALRTGDFRPLAPYAREGAPPVLEGGWDGSLFVGDGTGSRELKAALEGAGFSCRLVEERDSTLLARAVYFRLHPPRGWRRLLPLSLLTPPRPVDDLAAWVLLLRGRGEDA</sequence>
<evidence type="ECO:0000313" key="1">
    <source>
        <dbReference type="EMBL" id="EFQ22853.1"/>
    </source>
</evidence>
<reference evidence="1 2" key="1">
    <citation type="journal article" date="2010" name="Stand. Genomic Sci.">
        <title>Non-contiguous finished genome sequence of Aminomonas paucivorans type strain (GLU-3).</title>
        <authorList>
            <person name="Pitluck S."/>
            <person name="Yasawong M."/>
            <person name="Held B."/>
            <person name="Lapidus A."/>
            <person name="Nolan M."/>
            <person name="Copeland A."/>
            <person name="Lucas S."/>
            <person name="Del Rio T.G."/>
            <person name="Tice H."/>
            <person name="Cheng J.F."/>
            <person name="Chertkov O."/>
            <person name="Goodwin L."/>
            <person name="Tapia R."/>
            <person name="Han C."/>
            <person name="Liolios K."/>
            <person name="Ivanova N."/>
            <person name="Mavromatis K."/>
            <person name="Ovchinnikova G."/>
            <person name="Pati A."/>
            <person name="Chen A."/>
            <person name="Palaniappan K."/>
            <person name="Land M."/>
            <person name="Hauser L."/>
            <person name="Chang Y.J."/>
            <person name="Jeffries C.D."/>
            <person name="Pukall R."/>
            <person name="Spring S."/>
            <person name="Rohde M."/>
            <person name="Sikorski J."/>
            <person name="Goker M."/>
            <person name="Woyke T."/>
            <person name="Bristow J."/>
            <person name="Eisen J.A."/>
            <person name="Markowitz V."/>
            <person name="Hugenholtz P."/>
            <person name="Kyrpides N.C."/>
            <person name="Klenk H.P."/>
        </authorList>
    </citation>
    <scope>NUCLEOTIDE SEQUENCE [LARGE SCALE GENOMIC DNA]</scope>
    <source>
        <strain evidence="1 2">DSM 12260</strain>
    </source>
</reference>
<protein>
    <submittedName>
        <fullName evidence="1">Uncharacterized protein</fullName>
    </submittedName>
</protein>
<evidence type="ECO:0000313" key="2">
    <source>
        <dbReference type="Proteomes" id="UP000005096"/>
    </source>
</evidence>
<dbReference type="eggNOG" id="COG0816">
    <property type="taxonomic scope" value="Bacteria"/>
</dbReference>
<dbReference type="STRING" id="584708.Apau_0419"/>
<organism evidence="1 2">
    <name type="scientific">Aminomonas paucivorans DSM 12260</name>
    <dbReference type="NCBI Taxonomy" id="584708"/>
    <lineage>
        <taxon>Bacteria</taxon>
        <taxon>Thermotogati</taxon>
        <taxon>Synergistota</taxon>
        <taxon>Synergistia</taxon>
        <taxon>Synergistales</taxon>
        <taxon>Synergistaceae</taxon>
        <taxon>Aminomonas</taxon>
    </lineage>
</organism>
<dbReference type="EMBL" id="CM001022">
    <property type="protein sequence ID" value="EFQ22853.1"/>
    <property type="molecule type" value="Genomic_DNA"/>
</dbReference>
<dbReference type="RefSeq" id="WP_006300003.1">
    <property type="nucleotide sequence ID" value="NZ_CM001022.1"/>
</dbReference>
<name>E3CZG1_9BACT</name>
<keyword evidence="2" id="KW-1185">Reference proteome</keyword>
<proteinExistence type="predicted"/>
<dbReference type="AlphaFoldDB" id="E3CZG1"/>
<dbReference type="HOGENOM" id="CLU_131578_0_0_0"/>
<dbReference type="Proteomes" id="UP000005096">
    <property type="component" value="Chromosome"/>
</dbReference>
<accession>E3CZG1</accession>